<feature type="coiled-coil region" evidence="7">
    <location>
        <begin position="728"/>
        <end position="771"/>
    </location>
</feature>
<evidence type="ECO:0000256" key="6">
    <source>
        <dbReference type="RuleBase" id="RU361124"/>
    </source>
</evidence>
<keyword evidence="7" id="KW-0175">Coiled coil</keyword>
<evidence type="ECO:0000259" key="8">
    <source>
        <dbReference type="Pfam" id="PF10513"/>
    </source>
</evidence>
<comment type="caution">
    <text evidence="9">The sequence shown here is derived from an EMBL/GenBank/DDBJ whole genome shotgun (WGS) entry which is preliminary data.</text>
</comment>
<sequence length="837" mass="95588">MPSVGMIRSTRVFVPKSVAKDVDGTRGFKSSTEKTKLPRRGGGYRDDWFRLLDDSGERPDDSYYKSKIKVVVHELDESLMIDFNEEKTVSSSSVESVNNLLAAPDENSDKMYGNVYSRKRRKLSGERFVSSSQVEDRSSEDRMFGIQFVRKHPRNRSTKSLLTELTNRARTSEISKEEGLELVEDLVPPVGVLEREIFLSFGHESILSFVVESSCGGVCRFTYFLASVLRFMRKSRVRLSLLAAFMSSEPISRVFSLHGIQLLKDPFSKITWKDSISPSGICKIIGTRQLEPIFFVDFLAVPHSFMRLHSCIALRSQYLPNCLVRYLNCLLAKTHEVTTSDQGVSYISAEVDMSGTDSSVKKRMANFIMGASEFSLISPNVKRKRNSRRTGRVKNTLSMDFFSGLLHSDADFFSVAEEVAPESNQKQRKLLSKNLGSNMKELKSSLVELRQNMDVVSCAANILVIESDKCYREEGAKVMLECSASKEWMLMIKSQGLIRYSYKAIDLMRPSTTNRYTHAMIWTGENGWKLEFPDRRDWLIFKELHRECIDRNVRAPPAKPIPVPSVREVPDYETNQYVPFVQPDAYIAVPDDEVARASMRKVANYDVDSGDEEWLEKLNNGHDKENSGLELVSVEKFEEIIDAFEKLAFYCPDNAFDENRAASVCPDLGMNVVGPVYQHWLRKRKQKHGPLLKVFQYGPPKKAQVLNKPVLRKRRSTKRQNQPGRGKLWNVLQDVERKQDDIRRIQEENTRRAQEENMRRVREENMRIAKEGDVRRVEEATESASQSLQLAVLKRNRAQTLMDNADLAAYWATMAVRIAEAAQVAESTELAASFYLD</sequence>
<dbReference type="OrthoDB" id="435275at2759"/>
<evidence type="ECO:0000256" key="1">
    <source>
        <dbReference type="ARBA" id="ARBA00004123"/>
    </source>
</evidence>
<evidence type="ECO:0000256" key="4">
    <source>
        <dbReference type="ARBA" id="ARBA00023163"/>
    </source>
</evidence>
<evidence type="ECO:0000256" key="3">
    <source>
        <dbReference type="ARBA" id="ARBA00023015"/>
    </source>
</evidence>
<dbReference type="GO" id="GO:0035267">
    <property type="term" value="C:NuA4 histone acetyltransferase complex"/>
    <property type="evidence" value="ECO:0007669"/>
    <property type="project" value="InterPro"/>
</dbReference>
<feature type="domain" description="Enhancer of polycomb-like N-terminal" evidence="8">
    <location>
        <begin position="557"/>
        <end position="646"/>
    </location>
</feature>
<keyword evidence="5 6" id="KW-0539">Nucleus</keyword>
<dbReference type="Pfam" id="PF10513">
    <property type="entry name" value="EPL1"/>
    <property type="match status" value="1"/>
</dbReference>
<comment type="subcellular location">
    <subcellularLocation>
        <location evidence="1 6">Nucleus</location>
    </subcellularLocation>
</comment>
<dbReference type="EMBL" id="MVGT01003660">
    <property type="protein sequence ID" value="OVA03611.1"/>
    <property type="molecule type" value="Genomic_DNA"/>
</dbReference>
<dbReference type="InterPro" id="IPR024943">
    <property type="entry name" value="Enhancer_polycomb"/>
</dbReference>
<dbReference type="STRING" id="56857.A0A200PZH1"/>
<dbReference type="FunCoup" id="A0A200PZH1">
    <property type="interactions" value="1952"/>
</dbReference>
<dbReference type="Proteomes" id="UP000195402">
    <property type="component" value="Unassembled WGS sequence"/>
</dbReference>
<comment type="similarity">
    <text evidence="2 6">Belongs to the enhancer of polycomb family.</text>
</comment>
<dbReference type="GO" id="GO:0005634">
    <property type="term" value="C:nucleus"/>
    <property type="evidence" value="ECO:0007669"/>
    <property type="project" value="UniProtKB-SubCell"/>
</dbReference>
<evidence type="ECO:0000256" key="7">
    <source>
        <dbReference type="SAM" id="Coils"/>
    </source>
</evidence>
<evidence type="ECO:0000256" key="5">
    <source>
        <dbReference type="ARBA" id="ARBA00023242"/>
    </source>
</evidence>
<organism evidence="9 10">
    <name type="scientific">Macleaya cordata</name>
    <name type="common">Five-seeded plume-poppy</name>
    <name type="synonym">Bocconia cordata</name>
    <dbReference type="NCBI Taxonomy" id="56857"/>
    <lineage>
        <taxon>Eukaryota</taxon>
        <taxon>Viridiplantae</taxon>
        <taxon>Streptophyta</taxon>
        <taxon>Embryophyta</taxon>
        <taxon>Tracheophyta</taxon>
        <taxon>Spermatophyta</taxon>
        <taxon>Magnoliopsida</taxon>
        <taxon>Ranunculales</taxon>
        <taxon>Papaveraceae</taxon>
        <taxon>Papaveroideae</taxon>
        <taxon>Macleaya</taxon>
    </lineage>
</organism>
<dbReference type="InParanoid" id="A0A200PZH1"/>
<keyword evidence="10" id="KW-1185">Reference proteome</keyword>
<gene>
    <name evidence="9" type="ORF">BVC80_1651g122</name>
</gene>
<evidence type="ECO:0000313" key="10">
    <source>
        <dbReference type="Proteomes" id="UP000195402"/>
    </source>
</evidence>
<dbReference type="InterPro" id="IPR019542">
    <property type="entry name" value="Enhancer_polycomb-like_N"/>
</dbReference>
<dbReference type="PANTHER" id="PTHR14898">
    <property type="entry name" value="ENHANCER OF POLYCOMB"/>
    <property type="match status" value="1"/>
</dbReference>
<keyword evidence="4 6" id="KW-0804">Transcription</keyword>
<proteinExistence type="inferred from homology"/>
<protein>
    <recommendedName>
        <fullName evidence="6">Enhancer of polycomb-like protein</fullName>
    </recommendedName>
</protein>
<dbReference type="GO" id="GO:0006357">
    <property type="term" value="P:regulation of transcription by RNA polymerase II"/>
    <property type="evidence" value="ECO:0007669"/>
    <property type="project" value="InterPro"/>
</dbReference>
<keyword evidence="3 6" id="KW-0805">Transcription regulation</keyword>
<reference evidence="9 10" key="1">
    <citation type="journal article" date="2017" name="Mol. Plant">
        <title>The Genome of Medicinal Plant Macleaya cordata Provides New Insights into Benzylisoquinoline Alkaloids Metabolism.</title>
        <authorList>
            <person name="Liu X."/>
            <person name="Liu Y."/>
            <person name="Huang P."/>
            <person name="Ma Y."/>
            <person name="Qing Z."/>
            <person name="Tang Q."/>
            <person name="Cao H."/>
            <person name="Cheng P."/>
            <person name="Zheng Y."/>
            <person name="Yuan Z."/>
            <person name="Zhou Y."/>
            <person name="Liu J."/>
            <person name="Tang Z."/>
            <person name="Zhuo Y."/>
            <person name="Zhang Y."/>
            <person name="Yu L."/>
            <person name="Huang J."/>
            <person name="Yang P."/>
            <person name="Peng Q."/>
            <person name="Zhang J."/>
            <person name="Jiang W."/>
            <person name="Zhang Z."/>
            <person name="Lin K."/>
            <person name="Ro D.K."/>
            <person name="Chen X."/>
            <person name="Xiong X."/>
            <person name="Shang Y."/>
            <person name="Huang S."/>
            <person name="Zeng J."/>
        </authorList>
    </citation>
    <scope>NUCLEOTIDE SEQUENCE [LARGE SCALE GENOMIC DNA]</scope>
    <source>
        <strain evidence="10">cv. BLH2017</strain>
        <tissue evidence="9">Root</tissue>
    </source>
</reference>
<name>A0A200PZH1_MACCD</name>
<dbReference type="OMA" id="SAAKQWI"/>
<accession>A0A200PZH1</accession>
<evidence type="ECO:0000256" key="2">
    <source>
        <dbReference type="ARBA" id="ARBA00008035"/>
    </source>
</evidence>
<evidence type="ECO:0000313" key="9">
    <source>
        <dbReference type="EMBL" id="OVA03611.1"/>
    </source>
</evidence>
<dbReference type="AlphaFoldDB" id="A0A200PZH1"/>